<dbReference type="EMBL" id="UXUI01007148">
    <property type="protein sequence ID" value="VDD85762.1"/>
    <property type="molecule type" value="Genomic_DNA"/>
</dbReference>
<dbReference type="PANTHER" id="PTHR46708:SF2">
    <property type="entry name" value="FIBRONECTIN TYPE-III DOMAIN-CONTAINING PROTEIN"/>
    <property type="match status" value="1"/>
</dbReference>
<evidence type="ECO:0000256" key="1">
    <source>
        <dbReference type="ARBA" id="ARBA00022737"/>
    </source>
</evidence>
<dbReference type="SUPFAM" id="SSF49265">
    <property type="entry name" value="Fibronectin type III"/>
    <property type="match status" value="2"/>
</dbReference>
<evidence type="ECO:0000313" key="3">
    <source>
        <dbReference type="EMBL" id="VDD85762.1"/>
    </source>
</evidence>
<protein>
    <submittedName>
        <fullName evidence="5">Protein-tyrosine-phosphatase</fullName>
    </submittedName>
</protein>
<dbReference type="OrthoDB" id="261433at2759"/>
<organism evidence="5">
    <name type="scientific">Enterobius vermicularis</name>
    <name type="common">Human pinworm</name>
    <dbReference type="NCBI Taxonomy" id="51028"/>
    <lineage>
        <taxon>Eukaryota</taxon>
        <taxon>Metazoa</taxon>
        <taxon>Ecdysozoa</taxon>
        <taxon>Nematoda</taxon>
        <taxon>Chromadorea</taxon>
        <taxon>Rhabditida</taxon>
        <taxon>Spirurina</taxon>
        <taxon>Oxyuridomorpha</taxon>
        <taxon>Oxyuroidea</taxon>
        <taxon>Oxyuridae</taxon>
        <taxon>Enterobius</taxon>
    </lineage>
</organism>
<gene>
    <name evidence="3" type="ORF">EVEC_LOCUS905</name>
</gene>
<proteinExistence type="predicted"/>
<feature type="domain" description="Fibronectin type-III" evidence="2">
    <location>
        <begin position="65"/>
        <end position="171"/>
    </location>
</feature>
<dbReference type="SMART" id="SM00060">
    <property type="entry name" value="FN3"/>
    <property type="match status" value="3"/>
</dbReference>
<dbReference type="PROSITE" id="PS50853">
    <property type="entry name" value="FN3"/>
    <property type="match status" value="3"/>
</dbReference>
<sequence>MSRWKFTRTTNRSVSLKIDDLRNNDELHFQVKAEQNGKLLEQWSAPLILTVLRENTEMTPINLSPPLDFNIVAVSPIGAFLEWSPSNGNISGLYYLVDVKQLTSATGNQLFRQQASIFFCHLKVSIQTPTNSLELGDLNPGEKYEITVRSAIDPERVSSSATVAEFIMPSSEQFFRINHIQISSLFRAPLQGVVNLTWTVPADKRPHIKAYTIYYAENDRGPWNSVHLSGHVNGVTLNDLKSDTDYRMKVHVSLSQGSTIESGQFRFRTSRVVFSPIKDVKVVFLSPSDTLQLQWNLKPTLNEINIGGYDVYITNDSKLPESKWQHHFTTKNEITLPLSNFELFTSYFVKIALRQNDGKEISNPNIYRFHTIGSTILYSTQDLPAADQWTKVVVEDPQQTSVILTNLKPGTRYVLRIVPEICSEECNLTNTQLFHFETEHASQTTTSSLLKQQHSTMAGKQKTPSHHQRILKTPTVASVQDLRFGEDDQHLCLLLCNPDSIRQTCNYDERCIASLEDPSRGWCVKEQLREAILNSL</sequence>
<dbReference type="PANTHER" id="PTHR46708">
    <property type="entry name" value="TENASCIN"/>
    <property type="match status" value="1"/>
</dbReference>
<keyword evidence="1" id="KW-0677">Repeat</keyword>
<feature type="domain" description="Fibronectin type-III" evidence="2">
    <location>
        <begin position="276"/>
        <end position="375"/>
    </location>
</feature>
<feature type="domain" description="Fibronectin type-III" evidence="2">
    <location>
        <begin position="176"/>
        <end position="272"/>
    </location>
</feature>
<name>A0A0N4UUW0_ENTVE</name>
<evidence type="ECO:0000313" key="4">
    <source>
        <dbReference type="Proteomes" id="UP000274131"/>
    </source>
</evidence>
<reference evidence="3 4" key="2">
    <citation type="submission" date="2018-10" db="EMBL/GenBank/DDBJ databases">
        <authorList>
            <consortium name="Pathogen Informatics"/>
        </authorList>
    </citation>
    <scope>NUCLEOTIDE SEQUENCE [LARGE SCALE GENOMIC DNA]</scope>
</reference>
<evidence type="ECO:0000313" key="5">
    <source>
        <dbReference type="WBParaSite" id="EVEC_0000119701-mRNA-1"/>
    </source>
</evidence>
<dbReference type="WBParaSite" id="EVEC_0000119701-mRNA-1">
    <property type="protein sequence ID" value="EVEC_0000119701-mRNA-1"/>
    <property type="gene ID" value="EVEC_0000119701"/>
</dbReference>
<dbReference type="Gene3D" id="2.60.40.10">
    <property type="entry name" value="Immunoglobulins"/>
    <property type="match status" value="4"/>
</dbReference>
<dbReference type="InterPro" id="IPR003961">
    <property type="entry name" value="FN3_dom"/>
</dbReference>
<dbReference type="InterPro" id="IPR036116">
    <property type="entry name" value="FN3_sf"/>
</dbReference>
<keyword evidence="4" id="KW-1185">Reference proteome</keyword>
<dbReference type="Pfam" id="PF00041">
    <property type="entry name" value="fn3"/>
    <property type="match status" value="2"/>
</dbReference>
<dbReference type="Proteomes" id="UP000274131">
    <property type="component" value="Unassembled WGS sequence"/>
</dbReference>
<dbReference type="InterPro" id="IPR013783">
    <property type="entry name" value="Ig-like_fold"/>
</dbReference>
<dbReference type="AlphaFoldDB" id="A0A0N4UUW0"/>
<dbReference type="CDD" id="cd00063">
    <property type="entry name" value="FN3"/>
    <property type="match status" value="3"/>
</dbReference>
<accession>A0A0N4UUW0</accession>
<dbReference type="InterPro" id="IPR050991">
    <property type="entry name" value="ECM_Regulatory_Proteins"/>
</dbReference>
<reference evidence="5" key="1">
    <citation type="submission" date="2016-04" db="UniProtKB">
        <authorList>
            <consortium name="WormBaseParasite"/>
        </authorList>
    </citation>
    <scope>IDENTIFICATION</scope>
</reference>
<evidence type="ECO:0000259" key="2">
    <source>
        <dbReference type="PROSITE" id="PS50853"/>
    </source>
</evidence>